<dbReference type="Pfam" id="PF00005">
    <property type="entry name" value="ABC_tran"/>
    <property type="match status" value="1"/>
</dbReference>
<dbReference type="PROSITE" id="PS50893">
    <property type="entry name" value="ABC_TRANSPORTER_2"/>
    <property type="match status" value="1"/>
</dbReference>
<keyword evidence="7" id="KW-1185">Reference proteome</keyword>
<dbReference type="GO" id="GO:0005524">
    <property type="term" value="F:ATP binding"/>
    <property type="evidence" value="ECO:0007669"/>
    <property type="project" value="UniProtKB-KW"/>
</dbReference>
<keyword evidence="4 6" id="KW-0067">ATP-binding</keyword>
<dbReference type="SUPFAM" id="SSF52540">
    <property type="entry name" value="P-loop containing nucleoside triphosphate hydrolases"/>
    <property type="match status" value="1"/>
</dbReference>
<dbReference type="SMART" id="SM00382">
    <property type="entry name" value="AAA"/>
    <property type="match status" value="1"/>
</dbReference>
<comment type="caution">
    <text evidence="6">The sequence shown here is derived from an EMBL/GenBank/DDBJ whole genome shotgun (WGS) entry which is preliminary data.</text>
</comment>
<dbReference type="InterPro" id="IPR027417">
    <property type="entry name" value="P-loop_NTPase"/>
</dbReference>
<evidence type="ECO:0000256" key="3">
    <source>
        <dbReference type="ARBA" id="ARBA00022741"/>
    </source>
</evidence>
<dbReference type="PANTHER" id="PTHR42734">
    <property type="entry name" value="METAL TRANSPORT SYSTEM ATP-BINDING PROTEIN TM_0124-RELATED"/>
    <property type="match status" value="1"/>
</dbReference>
<dbReference type="InterPro" id="IPR050153">
    <property type="entry name" value="Metal_Ion_Import_ABC"/>
</dbReference>
<dbReference type="PANTHER" id="PTHR42734:SF17">
    <property type="entry name" value="METAL TRANSPORT SYSTEM ATP-BINDING PROTEIN TM_0124-RELATED"/>
    <property type="match status" value="1"/>
</dbReference>
<dbReference type="RefSeq" id="WP_205087462.1">
    <property type="nucleotide sequence ID" value="NZ_JACJLA010000003.1"/>
</dbReference>
<dbReference type="InterPro" id="IPR017871">
    <property type="entry name" value="ABC_transporter-like_CS"/>
</dbReference>
<keyword evidence="3" id="KW-0547">Nucleotide-binding</keyword>
<dbReference type="PROSITE" id="PS00211">
    <property type="entry name" value="ABC_TRANSPORTER_1"/>
    <property type="match status" value="1"/>
</dbReference>
<feature type="domain" description="ABC transporter" evidence="5">
    <location>
        <begin position="4"/>
        <end position="235"/>
    </location>
</feature>
<dbReference type="InterPro" id="IPR003439">
    <property type="entry name" value="ABC_transporter-like_ATP-bd"/>
</dbReference>
<evidence type="ECO:0000313" key="6">
    <source>
        <dbReference type="EMBL" id="MBM6912242.1"/>
    </source>
</evidence>
<protein>
    <submittedName>
        <fullName evidence="6">Metal ABC transporter ATP-binding protein</fullName>
    </submittedName>
</protein>
<gene>
    <name evidence="6" type="ORF">H6A01_02710</name>
</gene>
<evidence type="ECO:0000256" key="2">
    <source>
        <dbReference type="ARBA" id="ARBA00022448"/>
    </source>
</evidence>
<organism evidence="6 7">
    <name type="scientific">Veillonella magna</name>
    <dbReference type="NCBI Taxonomy" id="464322"/>
    <lineage>
        <taxon>Bacteria</taxon>
        <taxon>Bacillati</taxon>
        <taxon>Bacillota</taxon>
        <taxon>Negativicutes</taxon>
        <taxon>Veillonellales</taxon>
        <taxon>Veillonellaceae</taxon>
        <taxon>Veillonella</taxon>
    </lineage>
</organism>
<accession>A0ABS2GFF5</accession>
<evidence type="ECO:0000313" key="7">
    <source>
        <dbReference type="Proteomes" id="UP000707138"/>
    </source>
</evidence>
<name>A0ABS2GFF5_9FIRM</name>
<dbReference type="CDD" id="cd03235">
    <property type="entry name" value="ABC_Metallic_Cations"/>
    <property type="match status" value="1"/>
</dbReference>
<keyword evidence="2" id="KW-0813">Transport</keyword>
<proteinExistence type="inferred from homology"/>
<reference evidence="6 7" key="1">
    <citation type="journal article" date="2021" name="Sci. Rep.">
        <title>The distribution of antibiotic resistance genes in chicken gut microbiota commensals.</title>
        <authorList>
            <person name="Juricova H."/>
            <person name="Matiasovicova J."/>
            <person name="Kubasova T."/>
            <person name="Cejkova D."/>
            <person name="Rychlik I."/>
        </authorList>
    </citation>
    <scope>NUCLEOTIDE SEQUENCE [LARGE SCALE GENOMIC DNA]</scope>
    <source>
        <strain evidence="6 7">An537</strain>
    </source>
</reference>
<evidence type="ECO:0000256" key="1">
    <source>
        <dbReference type="ARBA" id="ARBA00005417"/>
    </source>
</evidence>
<dbReference type="InterPro" id="IPR003593">
    <property type="entry name" value="AAA+_ATPase"/>
</dbReference>
<sequence>MGEIRLEKVYFSYEQEDIVQDLSLVIPAGTFTIVVGPNGAGKTTLLRLVAGLLSPEEGKVTIDGRSVGEAQRQGLIHLVPQIYNKNASQFPATVYEIVGLGLLVQANVSRHERQQRIEDALHKVGMWELRDRRIGELSGGQQQRVMIAQALARHSKYLLLDEPTSGVDMKASAHIFELLRSLCRQGLTIIMVTHDITEAAKVADEVICVDRHVCYQGDCQGFLESHMGTALSWHIGG</sequence>
<dbReference type="EMBL" id="JACJLA010000003">
    <property type="protein sequence ID" value="MBM6912242.1"/>
    <property type="molecule type" value="Genomic_DNA"/>
</dbReference>
<evidence type="ECO:0000256" key="4">
    <source>
        <dbReference type="ARBA" id="ARBA00022840"/>
    </source>
</evidence>
<evidence type="ECO:0000259" key="5">
    <source>
        <dbReference type="PROSITE" id="PS50893"/>
    </source>
</evidence>
<comment type="similarity">
    <text evidence="1">Belongs to the ABC transporter superfamily.</text>
</comment>
<dbReference type="Proteomes" id="UP000707138">
    <property type="component" value="Unassembled WGS sequence"/>
</dbReference>
<dbReference type="Gene3D" id="3.40.50.300">
    <property type="entry name" value="P-loop containing nucleotide triphosphate hydrolases"/>
    <property type="match status" value="1"/>
</dbReference>